<dbReference type="InterPro" id="IPR015943">
    <property type="entry name" value="WD40/YVTN_repeat-like_dom_sf"/>
</dbReference>
<evidence type="ECO:0000259" key="4">
    <source>
        <dbReference type="PROSITE" id="PS50104"/>
    </source>
</evidence>
<dbReference type="PROSITE" id="PS50082">
    <property type="entry name" value="WD_REPEATS_2"/>
    <property type="match status" value="9"/>
</dbReference>
<dbReference type="PROSITE" id="PS00678">
    <property type="entry name" value="WD_REPEATS_1"/>
    <property type="match status" value="3"/>
</dbReference>
<dbReference type="InterPro" id="IPR036322">
    <property type="entry name" value="WD40_repeat_dom_sf"/>
</dbReference>
<dbReference type="SUPFAM" id="SSF50998">
    <property type="entry name" value="Quinoprotein alcohol dehydrogenase-like"/>
    <property type="match status" value="1"/>
</dbReference>
<dbReference type="InterPro" id="IPR000157">
    <property type="entry name" value="TIR_dom"/>
</dbReference>
<dbReference type="EMBL" id="FMWO01000092">
    <property type="protein sequence ID" value="SCZ86812.1"/>
    <property type="molecule type" value="Genomic_DNA"/>
</dbReference>
<keyword evidence="6" id="KW-1185">Reference proteome</keyword>
<organism evidence="5 6">
    <name type="scientific">Nitrosomonas mobilis</name>
    <dbReference type="NCBI Taxonomy" id="51642"/>
    <lineage>
        <taxon>Bacteria</taxon>
        <taxon>Pseudomonadati</taxon>
        <taxon>Pseudomonadota</taxon>
        <taxon>Betaproteobacteria</taxon>
        <taxon>Nitrosomonadales</taxon>
        <taxon>Nitrosomonadaceae</taxon>
        <taxon>Nitrosomonas</taxon>
    </lineage>
</organism>
<dbReference type="Gene3D" id="3.40.50.10140">
    <property type="entry name" value="Toll/interleukin-1 receptor homology (TIR) domain"/>
    <property type="match status" value="1"/>
</dbReference>
<dbReference type="SUPFAM" id="SSF52540">
    <property type="entry name" value="P-loop containing nucleoside triphosphate hydrolases"/>
    <property type="match status" value="1"/>
</dbReference>
<feature type="repeat" description="WD" evidence="3">
    <location>
        <begin position="992"/>
        <end position="1033"/>
    </location>
</feature>
<dbReference type="PRINTS" id="PR00320">
    <property type="entry name" value="GPROTEINBRPT"/>
</dbReference>
<dbReference type="PROSITE" id="PS50104">
    <property type="entry name" value="TIR"/>
    <property type="match status" value="1"/>
</dbReference>
<dbReference type="InterPro" id="IPR027417">
    <property type="entry name" value="P-loop_NTPase"/>
</dbReference>
<dbReference type="RefSeq" id="WP_090288074.1">
    <property type="nucleotide sequence ID" value="NZ_FMWO01000092.1"/>
</dbReference>
<evidence type="ECO:0000256" key="3">
    <source>
        <dbReference type="PROSITE-ProRule" id="PRU00221"/>
    </source>
</evidence>
<dbReference type="Pfam" id="PF00400">
    <property type="entry name" value="WD40"/>
    <property type="match status" value="8"/>
</dbReference>
<dbReference type="SUPFAM" id="SSF50978">
    <property type="entry name" value="WD40 repeat-like"/>
    <property type="match status" value="3"/>
</dbReference>
<dbReference type="Pfam" id="PF13676">
    <property type="entry name" value="TIR_2"/>
    <property type="match status" value="1"/>
</dbReference>
<dbReference type="InterPro" id="IPR001680">
    <property type="entry name" value="WD40_rpt"/>
</dbReference>
<feature type="repeat" description="WD" evidence="3">
    <location>
        <begin position="1794"/>
        <end position="1834"/>
    </location>
</feature>
<dbReference type="SUPFAM" id="SSF50969">
    <property type="entry name" value="YVTN repeat-like/Quinoprotein amine dehydrogenase"/>
    <property type="match status" value="2"/>
</dbReference>
<feature type="repeat" description="WD" evidence="3">
    <location>
        <begin position="950"/>
        <end position="991"/>
    </location>
</feature>
<dbReference type="InterPro" id="IPR011047">
    <property type="entry name" value="Quinoprotein_ADH-like_sf"/>
</dbReference>
<feature type="repeat" description="WD" evidence="3">
    <location>
        <begin position="1076"/>
        <end position="1117"/>
    </location>
</feature>
<dbReference type="Gene3D" id="3.40.50.300">
    <property type="entry name" value="P-loop containing nucleotide triphosphate hydrolases"/>
    <property type="match status" value="1"/>
</dbReference>
<keyword evidence="2" id="KW-0677">Repeat</keyword>
<feature type="domain" description="TIR" evidence="4">
    <location>
        <begin position="1"/>
        <end position="128"/>
    </location>
</feature>
<dbReference type="InterPro" id="IPR011044">
    <property type="entry name" value="Quino_amine_DH_bsu"/>
</dbReference>
<dbReference type="InterPro" id="IPR020472">
    <property type="entry name" value="WD40_PAC1"/>
</dbReference>
<dbReference type="STRING" id="51642.NSMM_800006"/>
<sequence>MRDIFVCYSRKDLAIADRLIQHLHEAGWTVFIDRQIHVGHRWHHDIEKELHAAKAVVVLWSVSSRESDFVLEEAEYGKRNNLLFPIYIEQVEPPYGFSRIQTADLTGWRNGTDNSGLTKLIEALRQHLNKTASPLPIGENPYKGLAVFKEEDAERFFGRDEEIEKFLRQFLSLTTPLNDQTPVRILPVLGPSGSGKSSLVQAGLLPRIRKVIGDAENGTLTTLVFSPRSRPLRQLTIELARLSLEGKNRATCINDYEILLKQTSNGRFCGLLNIVDAIISGAPAEANQHFLLVVDQFEELYTLTDRYSDQESIDTESDIFVANLLEAASDREGRIAVIITLRSDFFEQLTHRHKTLASICAEQKSLVGPPTEKGLRQAISVPAARAGSPLSDIVIDQLVAQTLDRDGALPLLQVTLSAIWEGMKQGTQPEETLHKLGGVGGALHEQAENLFMALNETEQNLARHALLAMVQIGENTPDTRKRIQIDELIADSDDPVHLEKVLLHLAGTTINPASHITELRLITLSGDEDGVRHAEIVHEALLQRWNRLREWIESNRDNLRIRERIRERMRLWQENNNRNDRLLPRGSELEDGRKLLHVAKDIPVADIKPYIQRSLAHQQRNTQVRAGIFVSVIVVLAAFLGWALMSEQEAQQNLLTANFNSAKFYEERALDALAKAQESGNSESYRSAWLYASEAALLDIPVDKQALSSETLGSLLLGNLTRDAFNEYWTSPVLYFYPSLRRIAYSPDGRWLAAGQSSKLYVSKISQLLLWEVASGRLVHRIDAHNENINGLAFSPDSHKLASASSDGSVRLWGTKQGDLLHTLEGGTNQFFDIKFYPDNKHLAVASSQGISIWKPDAEVADITTLKLLEAGMSEKIEIDSSQKWLAAITDNKAHLYARETGDVTHMPRGERGGVKMFDIGFGPQEHMLATAEGPNVHIWDIETRKHLRTFSHDQGIYGLAFSPDKGIMATGGYKGDINLWNPHNGQRLATLSEHIRGINDIAFSPDGSILASVSNNNGLRLWDVRSNAQIQPDEGHSDIISSIAVSPNGSLIATGSYDKSVRLWSTAKGKLVSIFNKHKSAITQIDFSPDSNSLATGSYDGTVILWNIANNQLSHVFTTPDNQVISSISFSLDGKTLAASSGEMVYIWATKSGKLMYKLKSNHGEIQIEYNAENNKLNAASIENETVHFWNVTSKNRIQTFKGHKVPKDSGTYLAFDPTDQFFAIGVGSLSRDFVLYVWNIASGNLLHTLPLDTIDLHGSLNIVFSPDGQWIVLSNGYRLYFVETASGKLNRIVDTNCPITALTFTTDGLSLALGCSDKTVRLINAASGAPILAFKEPLTSFVRKISYSSDGKWLALGDQGKTVGIWNISTGRLVRKLPVHGYYEDLAFHPTQPWLAVGSVTQTIGVWNVTSGELKQRFIGNGFASRDNCIVSSDSQLVAIPTPDNKSVRLWDIQEGVLRHTLDQGEIISSAFSPDTQTIAIASDDMTVRLWNVKNGYPGLTIANEKVVSQMGFSPDGRTLLTMDGEKTALWDVGTGHLKHILKQDNMRGISQFSFRPDSKQVAVSTGVSPATMNLWDTASGNKIDSFEAGFITALSFFPDSPLLAIFDNGPLRILNTQTKEWIKPEKALSAMALNISNKLSGRFALPNFNKGILLFDEKGNATSSGSVGALSTGNQMLASSDDNNDSLQISDLNTDQVIQEIKTQNATLKCLVFTPDGEQLIAQYLGYSLHLWDIETGQLLNDTIEAGGHSHTARPEDIVFSPDGRLLASRGLENKSIQLWSIQEGVIKHQLIGHKDNVTSLAFSPNNQLLASGGYESIKIWNVKNGRLVGTLLTESKDPVRRLTFNSEGTILASSNEFQESEVRLWDVHTLSLRLVIKDNSSPVFSPNNDLLATNTEKKGVNLWDTGNGKLKYNFPDVHIMKDKTEGVFSSDGRIIATKYGNSILALWDVKTGHKLHELQGSNPFSFAPDGRTFTAGIFENGQLDSGVFVWPLDMRLLDLFTAKDKQQRAILHHMKQGVELLWQRKVDGSNIIESPRQPRLYTHNDYFFEHEDRIRPLLDPPSLGQSKFDQVYEWAAEQARLK</sequence>
<evidence type="ECO:0000313" key="5">
    <source>
        <dbReference type="EMBL" id="SCZ86812.1"/>
    </source>
</evidence>
<dbReference type="InterPro" id="IPR019775">
    <property type="entry name" value="WD40_repeat_CS"/>
</dbReference>
<dbReference type="SUPFAM" id="SSF52200">
    <property type="entry name" value="Toll/Interleukin receptor TIR domain"/>
    <property type="match status" value="1"/>
</dbReference>
<dbReference type="Pfam" id="PF20703">
    <property type="entry name" value="nSTAND1"/>
    <property type="match status" value="1"/>
</dbReference>
<dbReference type="PANTHER" id="PTHR19848:SF8">
    <property type="entry name" value="F-BOX AND WD REPEAT DOMAIN CONTAINING 7"/>
    <property type="match status" value="1"/>
</dbReference>
<evidence type="ECO:0000313" key="6">
    <source>
        <dbReference type="Proteomes" id="UP000198729"/>
    </source>
</evidence>
<dbReference type="PANTHER" id="PTHR19848">
    <property type="entry name" value="WD40 REPEAT PROTEIN"/>
    <property type="match status" value="1"/>
</dbReference>
<dbReference type="OrthoDB" id="135039at2"/>
<proteinExistence type="predicted"/>
<feature type="repeat" description="WD" evidence="3">
    <location>
        <begin position="1462"/>
        <end position="1503"/>
    </location>
</feature>
<gene>
    <name evidence="5" type="ORF">NSMM_800006</name>
</gene>
<accession>A0A1G5SIA1</accession>
<evidence type="ECO:0000256" key="1">
    <source>
        <dbReference type="ARBA" id="ARBA00022574"/>
    </source>
</evidence>
<feature type="repeat" description="WD" evidence="3">
    <location>
        <begin position="1344"/>
        <end position="1378"/>
    </location>
</feature>
<protein>
    <recommendedName>
        <fullName evidence="4">TIR domain-containing protein</fullName>
    </recommendedName>
</protein>
<feature type="repeat" description="WD" evidence="3">
    <location>
        <begin position="1704"/>
        <end position="1745"/>
    </location>
</feature>
<dbReference type="InterPro" id="IPR035897">
    <property type="entry name" value="Toll_tir_struct_dom_sf"/>
</dbReference>
<dbReference type="GO" id="GO:0007165">
    <property type="term" value="P:signal transduction"/>
    <property type="evidence" value="ECO:0007669"/>
    <property type="project" value="InterPro"/>
</dbReference>
<reference evidence="5 6" key="1">
    <citation type="submission" date="2016-10" db="EMBL/GenBank/DDBJ databases">
        <authorList>
            <person name="de Groot N.N."/>
        </authorList>
    </citation>
    <scope>NUCLEOTIDE SEQUENCE [LARGE SCALE GENOMIC DNA]</scope>
    <source>
        <strain evidence="5">1</strain>
    </source>
</reference>
<feature type="repeat" description="WD" evidence="3">
    <location>
        <begin position="782"/>
        <end position="823"/>
    </location>
</feature>
<dbReference type="PROSITE" id="PS50294">
    <property type="entry name" value="WD_REPEATS_REGION"/>
    <property type="match status" value="7"/>
</dbReference>
<name>A0A1G5SIA1_9PROT</name>
<dbReference type="Proteomes" id="UP000198729">
    <property type="component" value="Unassembled WGS sequence"/>
</dbReference>
<dbReference type="InterPro" id="IPR049052">
    <property type="entry name" value="nSTAND1"/>
</dbReference>
<feature type="repeat" description="WD" evidence="3">
    <location>
        <begin position="1034"/>
        <end position="1075"/>
    </location>
</feature>
<dbReference type="SMART" id="SM00320">
    <property type="entry name" value="WD40"/>
    <property type="match status" value="21"/>
</dbReference>
<dbReference type="CDD" id="cd00200">
    <property type="entry name" value="WD40"/>
    <property type="match status" value="3"/>
</dbReference>
<evidence type="ECO:0000256" key="2">
    <source>
        <dbReference type="ARBA" id="ARBA00022737"/>
    </source>
</evidence>
<dbReference type="Gene3D" id="2.130.10.10">
    <property type="entry name" value="YVTN repeat-like/Quinoprotein amine dehydrogenase"/>
    <property type="match status" value="8"/>
</dbReference>
<keyword evidence="1 3" id="KW-0853">WD repeat</keyword>